<reference evidence="1" key="2">
    <citation type="journal article" date="2015" name="Data Brief">
        <title>Shoot transcriptome of the giant reed, Arundo donax.</title>
        <authorList>
            <person name="Barrero R.A."/>
            <person name="Guerrero F.D."/>
            <person name="Moolhuijzen P."/>
            <person name="Goolsby J.A."/>
            <person name="Tidwell J."/>
            <person name="Bellgard S.E."/>
            <person name="Bellgard M.I."/>
        </authorList>
    </citation>
    <scope>NUCLEOTIDE SEQUENCE</scope>
    <source>
        <tissue evidence="1">Shoot tissue taken approximately 20 cm above the soil surface</tissue>
    </source>
</reference>
<organism evidence="1">
    <name type="scientific">Arundo donax</name>
    <name type="common">Giant reed</name>
    <name type="synonym">Donax arundinaceus</name>
    <dbReference type="NCBI Taxonomy" id="35708"/>
    <lineage>
        <taxon>Eukaryota</taxon>
        <taxon>Viridiplantae</taxon>
        <taxon>Streptophyta</taxon>
        <taxon>Embryophyta</taxon>
        <taxon>Tracheophyta</taxon>
        <taxon>Spermatophyta</taxon>
        <taxon>Magnoliopsida</taxon>
        <taxon>Liliopsida</taxon>
        <taxon>Poales</taxon>
        <taxon>Poaceae</taxon>
        <taxon>PACMAD clade</taxon>
        <taxon>Arundinoideae</taxon>
        <taxon>Arundineae</taxon>
        <taxon>Arundo</taxon>
    </lineage>
</organism>
<sequence>MSQQSKSFSQSYFAYFYSDVIFAQCTLCLFQRCHPRGRHQIRILAVDCLIIPKWYNANKSGVAREMFRLEGLV</sequence>
<proteinExistence type="predicted"/>
<evidence type="ECO:0000313" key="1">
    <source>
        <dbReference type="EMBL" id="JAD86988.1"/>
    </source>
</evidence>
<dbReference type="EMBL" id="GBRH01210907">
    <property type="protein sequence ID" value="JAD86988.1"/>
    <property type="molecule type" value="Transcribed_RNA"/>
</dbReference>
<name>A0A0A9DJY1_ARUDO</name>
<protein>
    <submittedName>
        <fullName evidence="1">Uncharacterized protein</fullName>
    </submittedName>
</protein>
<accession>A0A0A9DJY1</accession>
<reference evidence="1" key="1">
    <citation type="submission" date="2014-09" db="EMBL/GenBank/DDBJ databases">
        <authorList>
            <person name="Magalhaes I.L.F."/>
            <person name="Oliveira U."/>
            <person name="Santos F.R."/>
            <person name="Vidigal T.H.D.A."/>
            <person name="Brescovit A.D."/>
            <person name="Santos A.J."/>
        </authorList>
    </citation>
    <scope>NUCLEOTIDE SEQUENCE</scope>
    <source>
        <tissue evidence="1">Shoot tissue taken approximately 20 cm above the soil surface</tissue>
    </source>
</reference>
<dbReference type="AlphaFoldDB" id="A0A0A9DJY1"/>